<reference evidence="1" key="1">
    <citation type="submission" date="2022-06" db="EMBL/GenBank/DDBJ databases">
        <authorList>
            <person name="Berger JAMES D."/>
            <person name="Berger JAMES D."/>
        </authorList>
    </citation>
    <scope>NUCLEOTIDE SEQUENCE [LARGE SCALE GENOMIC DNA]</scope>
</reference>
<proteinExistence type="predicted"/>
<evidence type="ECO:0008006" key="3">
    <source>
        <dbReference type="Google" id="ProtNLM"/>
    </source>
</evidence>
<dbReference type="Proteomes" id="UP000050792">
    <property type="component" value="Unassembled WGS sequence"/>
</dbReference>
<accession>A0AA85ER74</accession>
<dbReference type="AlphaFoldDB" id="A0AA85ER74"/>
<keyword evidence="1" id="KW-1185">Reference proteome</keyword>
<organism evidence="1 2">
    <name type="scientific">Schistosoma rodhaini</name>
    <dbReference type="NCBI Taxonomy" id="6188"/>
    <lineage>
        <taxon>Eukaryota</taxon>
        <taxon>Metazoa</taxon>
        <taxon>Spiralia</taxon>
        <taxon>Lophotrochozoa</taxon>
        <taxon>Platyhelminthes</taxon>
        <taxon>Trematoda</taxon>
        <taxon>Digenea</taxon>
        <taxon>Strigeidida</taxon>
        <taxon>Schistosomatoidea</taxon>
        <taxon>Schistosomatidae</taxon>
        <taxon>Schistosoma</taxon>
    </lineage>
</organism>
<sequence length="89" mass="10121">MMLFFTLMSDGEYLPDGSLIDLAGLDWRDDILPFELILVKPNSLPDPEPQHLGTQRCPEISNSDIFDNIRWNELDLDSLLSHLNLPPSV</sequence>
<evidence type="ECO:0000313" key="2">
    <source>
        <dbReference type="WBParaSite" id="SRDH1_1940.1"/>
    </source>
</evidence>
<protein>
    <recommendedName>
        <fullName evidence="3">Anaphase-promoting complex subunit 13</fullName>
    </recommendedName>
</protein>
<dbReference type="WBParaSite" id="SRDH1_1940.1">
    <property type="protein sequence ID" value="SRDH1_1940.1"/>
    <property type="gene ID" value="SRDH1_1940"/>
</dbReference>
<name>A0AA85ER74_9TREM</name>
<evidence type="ECO:0000313" key="1">
    <source>
        <dbReference type="Proteomes" id="UP000050792"/>
    </source>
</evidence>
<reference evidence="2" key="2">
    <citation type="submission" date="2023-11" db="UniProtKB">
        <authorList>
            <consortium name="WormBaseParasite"/>
        </authorList>
    </citation>
    <scope>IDENTIFICATION</scope>
</reference>